<dbReference type="Proteomes" id="UP000325081">
    <property type="component" value="Unassembled WGS sequence"/>
</dbReference>
<evidence type="ECO:0000256" key="3">
    <source>
        <dbReference type="ARBA" id="ARBA00022806"/>
    </source>
</evidence>
<feature type="domain" description="DEAD/DEAH-box helicase" evidence="5">
    <location>
        <begin position="142"/>
        <end position="256"/>
    </location>
</feature>
<keyword evidence="4" id="KW-0067">ATP-binding</keyword>
<dbReference type="GO" id="GO:0005524">
    <property type="term" value="F:ATP binding"/>
    <property type="evidence" value="ECO:0007669"/>
    <property type="project" value="UniProtKB-KW"/>
</dbReference>
<organism evidence="6 7">
    <name type="scientific">Striga asiatica</name>
    <name type="common">Asiatic witchweed</name>
    <name type="synonym">Buchnera asiatica</name>
    <dbReference type="NCBI Taxonomy" id="4170"/>
    <lineage>
        <taxon>Eukaryota</taxon>
        <taxon>Viridiplantae</taxon>
        <taxon>Streptophyta</taxon>
        <taxon>Embryophyta</taxon>
        <taxon>Tracheophyta</taxon>
        <taxon>Spermatophyta</taxon>
        <taxon>Magnoliopsida</taxon>
        <taxon>eudicotyledons</taxon>
        <taxon>Gunneridae</taxon>
        <taxon>Pentapetalae</taxon>
        <taxon>asterids</taxon>
        <taxon>lamiids</taxon>
        <taxon>Lamiales</taxon>
        <taxon>Orobanchaceae</taxon>
        <taxon>Buchnereae</taxon>
        <taxon>Striga</taxon>
    </lineage>
</organism>
<evidence type="ECO:0000313" key="7">
    <source>
        <dbReference type="Proteomes" id="UP000325081"/>
    </source>
</evidence>
<dbReference type="AlphaFoldDB" id="A0A5A7R0L6"/>
<dbReference type="PANTHER" id="PTHR47960">
    <property type="entry name" value="DEAD-BOX ATP-DEPENDENT RNA HELICASE 50"/>
    <property type="match status" value="1"/>
</dbReference>
<dbReference type="EMBL" id="BKCP01009626">
    <property type="protein sequence ID" value="GER51225.1"/>
    <property type="molecule type" value="Genomic_DNA"/>
</dbReference>
<evidence type="ECO:0000256" key="2">
    <source>
        <dbReference type="ARBA" id="ARBA00022801"/>
    </source>
</evidence>
<dbReference type="GO" id="GO:0016787">
    <property type="term" value="F:hydrolase activity"/>
    <property type="evidence" value="ECO:0007669"/>
    <property type="project" value="UniProtKB-KW"/>
</dbReference>
<keyword evidence="1" id="KW-0547">Nucleotide-binding</keyword>
<proteinExistence type="predicted"/>
<evidence type="ECO:0000256" key="1">
    <source>
        <dbReference type="ARBA" id="ARBA00022741"/>
    </source>
</evidence>
<dbReference type="GO" id="GO:0003676">
    <property type="term" value="F:nucleic acid binding"/>
    <property type="evidence" value="ECO:0007669"/>
    <property type="project" value="InterPro"/>
</dbReference>
<sequence>MLLKKGSSKVRKSSKVDNGILALVKSLGSLMGPEIAINVKMATWQLVKWDGSSGTWKEHGQEINTGCPSKFLVMCLNKIQDGVQVDMPLFASSWGLEFWNSYANGSDLIDVNDGGCNSVEKIAWVASAAADTISIKEKEGVSFDGPFLLYIVPSQEKTYEVSEICKFLEVVGIQTLVLHSGASIEHQIHSLKSYEPEFVVSTPEKLLELLSLKAIDLSDVSLMIVDGVEDPLDDTTHLNALQSIRQFITGTPQTVVFCNSK</sequence>
<protein>
    <submittedName>
        <fullName evidence="6">Dead box ATP-dependent RNA helicase</fullName>
    </submittedName>
</protein>
<dbReference type="Gene3D" id="3.40.50.300">
    <property type="entry name" value="P-loop containing nucleotide triphosphate hydrolases"/>
    <property type="match status" value="1"/>
</dbReference>
<evidence type="ECO:0000256" key="4">
    <source>
        <dbReference type="ARBA" id="ARBA00022840"/>
    </source>
</evidence>
<dbReference type="InterPro" id="IPR027417">
    <property type="entry name" value="P-loop_NTPase"/>
</dbReference>
<reference evidence="7" key="1">
    <citation type="journal article" date="2019" name="Curr. Biol.">
        <title>Genome Sequence of Striga asiatica Provides Insight into the Evolution of Plant Parasitism.</title>
        <authorList>
            <person name="Yoshida S."/>
            <person name="Kim S."/>
            <person name="Wafula E.K."/>
            <person name="Tanskanen J."/>
            <person name="Kim Y.M."/>
            <person name="Honaas L."/>
            <person name="Yang Z."/>
            <person name="Spallek T."/>
            <person name="Conn C.E."/>
            <person name="Ichihashi Y."/>
            <person name="Cheong K."/>
            <person name="Cui S."/>
            <person name="Der J.P."/>
            <person name="Gundlach H."/>
            <person name="Jiao Y."/>
            <person name="Hori C."/>
            <person name="Ishida J.K."/>
            <person name="Kasahara H."/>
            <person name="Kiba T."/>
            <person name="Kim M.S."/>
            <person name="Koo N."/>
            <person name="Laohavisit A."/>
            <person name="Lee Y.H."/>
            <person name="Lumba S."/>
            <person name="McCourt P."/>
            <person name="Mortimer J.C."/>
            <person name="Mutuku J.M."/>
            <person name="Nomura T."/>
            <person name="Sasaki-Sekimoto Y."/>
            <person name="Seto Y."/>
            <person name="Wang Y."/>
            <person name="Wakatake T."/>
            <person name="Sakakibara H."/>
            <person name="Demura T."/>
            <person name="Yamaguchi S."/>
            <person name="Yoneyama K."/>
            <person name="Manabe R.I."/>
            <person name="Nelson D.C."/>
            <person name="Schulman A.H."/>
            <person name="Timko M.P."/>
            <person name="dePamphilis C.W."/>
            <person name="Choi D."/>
            <person name="Shirasu K."/>
        </authorList>
    </citation>
    <scope>NUCLEOTIDE SEQUENCE [LARGE SCALE GENOMIC DNA]</scope>
    <source>
        <strain evidence="7">cv. UVA1</strain>
    </source>
</reference>
<dbReference type="InterPro" id="IPR011545">
    <property type="entry name" value="DEAD/DEAH_box_helicase_dom"/>
</dbReference>
<dbReference type="Pfam" id="PF00270">
    <property type="entry name" value="DEAD"/>
    <property type="match status" value="1"/>
</dbReference>
<keyword evidence="3 6" id="KW-0347">Helicase</keyword>
<dbReference type="GO" id="GO:0004386">
    <property type="term" value="F:helicase activity"/>
    <property type="evidence" value="ECO:0007669"/>
    <property type="project" value="UniProtKB-KW"/>
</dbReference>
<comment type="caution">
    <text evidence="6">The sequence shown here is derived from an EMBL/GenBank/DDBJ whole genome shotgun (WGS) entry which is preliminary data.</text>
</comment>
<evidence type="ECO:0000259" key="5">
    <source>
        <dbReference type="Pfam" id="PF00270"/>
    </source>
</evidence>
<evidence type="ECO:0000313" key="6">
    <source>
        <dbReference type="EMBL" id="GER51225.1"/>
    </source>
</evidence>
<dbReference type="SUPFAM" id="SSF52540">
    <property type="entry name" value="P-loop containing nucleoside triphosphate hydrolases"/>
    <property type="match status" value="1"/>
</dbReference>
<name>A0A5A7R0L6_STRAF</name>
<keyword evidence="7" id="KW-1185">Reference proteome</keyword>
<keyword evidence="2" id="KW-0378">Hydrolase</keyword>
<gene>
    <name evidence="6" type="ORF">STAS_28582</name>
</gene>
<dbReference type="OrthoDB" id="1902637at2759"/>
<accession>A0A5A7R0L6</accession>